<dbReference type="AlphaFoldDB" id="A0AAE0GXP1"/>
<evidence type="ECO:0000256" key="1">
    <source>
        <dbReference type="SAM" id="MobiDB-lite"/>
    </source>
</evidence>
<feature type="region of interest" description="Disordered" evidence="1">
    <location>
        <begin position="126"/>
        <end position="165"/>
    </location>
</feature>
<name>A0AAE0GXP1_9CHLO</name>
<keyword evidence="3" id="KW-1185">Reference proteome</keyword>
<protein>
    <submittedName>
        <fullName evidence="2">Uncharacterized protein</fullName>
    </submittedName>
</protein>
<feature type="non-terminal residue" evidence="2">
    <location>
        <position position="1"/>
    </location>
</feature>
<comment type="caution">
    <text evidence="2">The sequence shown here is derived from an EMBL/GenBank/DDBJ whole genome shotgun (WGS) entry which is preliminary data.</text>
</comment>
<feature type="compositionally biased region" description="Polar residues" evidence="1">
    <location>
        <begin position="152"/>
        <end position="165"/>
    </location>
</feature>
<dbReference type="Proteomes" id="UP001190700">
    <property type="component" value="Unassembled WGS sequence"/>
</dbReference>
<gene>
    <name evidence="2" type="ORF">CYMTET_6232</name>
</gene>
<proteinExistence type="predicted"/>
<feature type="region of interest" description="Disordered" evidence="1">
    <location>
        <begin position="55"/>
        <end position="75"/>
    </location>
</feature>
<organism evidence="2 3">
    <name type="scientific">Cymbomonas tetramitiformis</name>
    <dbReference type="NCBI Taxonomy" id="36881"/>
    <lineage>
        <taxon>Eukaryota</taxon>
        <taxon>Viridiplantae</taxon>
        <taxon>Chlorophyta</taxon>
        <taxon>Pyramimonadophyceae</taxon>
        <taxon>Pyramimonadales</taxon>
        <taxon>Pyramimonadaceae</taxon>
        <taxon>Cymbomonas</taxon>
    </lineage>
</organism>
<evidence type="ECO:0000313" key="3">
    <source>
        <dbReference type="Proteomes" id="UP001190700"/>
    </source>
</evidence>
<reference evidence="2 3" key="1">
    <citation type="journal article" date="2015" name="Genome Biol. Evol.">
        <title>Comparative Genomics of a Bacterivorous Green Alga Reveals Evolutionary Causalities and Consequences of Phago-Mixotrophic Mode of Nutrition.</title>
        <authorList>
            <person name="Burns J.A."/>
            <person name="Paasch A."/>
            <person name="Narechania A."/>
            <person name="Kim E."/>
        </authorList>
    </citation>
    <scope>NUCLEOTIDE SEQUENCE [LARGE SCALE GENOMIC DNA]</scope>
    <source>
        <strain evidence="2 3">PLY_AMNH</strain>
    </source>
</reference>
<feature type="compositionally biased region" description="Pro residues" evidence="1">
    <location>
        <begin position="133"/>
        <end position="142"/>
    </location>
</feature>
<sequence>GFQVSRTAVLETGTGSLPRNQQGFQANKIAYLRKDWPPAPLRSFTLGMTHSEKGALRKATSTTPGLSNAPDGSDSLVSARLDLEAARLQQRETHQSKMRFKMPWGGLCQDGPNCLNCEAPRTFIVQDKLSTATPPPPPPPDSSMPRLPLSLQSHGFSSFSPLPLL</sequence>
<evidence type="ECO:0000313" key="2">
    <source>
        <dbReference type="EMBL" id="KAK3286199.1"/>
    </source>
</evidence>
<dbReference type="EMBL" id="LGRX02001405">
    <property type="protein sequence ID" value="KAK3286199.1"/>
    <property type="molecule type" value="Genomic_DNA"/>
</dbReference>
<accession>A0AAE0GXP1</accession>